<dbReference type="AlphaFoldDB" id="A0A4S4MUD7"/>
<feature type="domain" description="Galactose oxidase-like Early set" evidence="5">
    <location>
        <begin position="492"/>
        <end position="600"/>
    </location>
</feature>
<dbReference type="InterPro" id="IPR015202">
    <property type="entry name" value="GO-like_E_set"/>
</dbReference>
<dbReference type="SUPFAM" id="SSF81296">
    <property type="entry name" value="E set domains"/>
    <property type="match status" value="1"/>
</dbReference>
<organism evidence="6 7">
    <name type="scientific">Antrodiella citrinella</name>
    <dbReference type="NCBI Taxonomy" id="2447956"/>
    <lineage>
        <taxon>Eukaryota</taxon>
        <taxon>Fungi</taxon>
        <taxon>Dikarya</taxon>
        <taxon>Basidiomycota</taxon>
        <taxon>Agaricomycotina</taxon>
        <taxon>Agaricomycetes</taxon>
        <taxon>Polyporales</taxon>
        <taxon>Steccherinaceae</taxon>
        <taxon>Antrodiella</taxon>
    </lineage>
</organism>
<evidence type="ECO:0000259" key="4">
    <source>
        <dbReference type="Pfam" id="PF07250"/>
    </source>
</evidence>
<feature type="transmembrane region" description="Helical" evidence="2">
    <location>
        <begin position="649"/>
        <end position="670"/>
    </location>
</feature>
<name>A0A4S4MUD7_9APHY</name>
<dbReference type="InterPro" id="IPR014756">
    <property type="entry name" value="Ig_E-set"/>
</dbReference>
<dbReference type="Gene3D" id="2.130.10.80">
    <property type="entry name" value="Galactose oxidase/kelch, beta-propeller"/>
    <property type="match status" value="1"/>
</dbReference>
<keyword evidence="1 3" id="KW-0732">Signal</keyword>
<evidence type="ECO:0008006" key="8">
    <source>
        <dbReference type="Google" id="ProtNLM"/>
    </source>
</evidence>
<dbReference type="SUPFAM" id="SSF50965">
    <property type="entry name" value="Galactose oxidase, central domain"/>
    <property type="match status" value="1"/>
</dbReference>
<dbReference type="InterPro" id="IPR013783">
    <property type="entry name" value="Ig-like_fold"/>
</dbReference>
<evidence type="ECO:0000313" key="7">
    <source>
        <dbReference type="Proteomes" id="UP000308730"/>
    </source>
</evidence>
<keyword evidence="2" id="KW-0472">Membrane</keyword>
<keyword evidence="2" id="KW-0812">Transmembrane</keyword>
<dbReference type="Pfam" id="PF07250">
    <property type="entry name" value="Glyoxal_oxid_N"/>
    <property type="match status" value="1"/>
</dbReference>
<keyword evidence="2" id="KW-1133">Transmembrane helix</keyword>
<accession>A0A4S4MUD7</accession>
<comment type="caution">
    <text evidence="6">The sequence shown here is derived from an EMBL/GenBank/DDBJ whole genome shotgun (WGS) entry which is preliminary data.</text>
</comment>
<feature type="chain" id="PRO_5020450543" description="Galactose oxidase-like Early set domain-containing protein" evidence="3">
    <location>
        <begin position="22"/>
        <end position="671"/>
    </location>
</feature>
<dbReference type="Pfam" id="PF09118">
    <property type="entry name" value="GO-like_E_set"/>
    <property type="match status" value="1"/>
</dbReference>
<evidence type="ECO:0000313" key="6">
    <source>
        <dbReference type="EMBL" id="THH29914.1"/>
    </source>
</evidence>
<sequence>MRSHQLSILTLGLAATSSVLAQTHTPGSFEDGGQTLVSGMMLFLGNEEKVYILDKSENNPTQIDGHPAMGAVYDIASRTAAPMLVKTNVFCASGMHLPNGSFITMGGNGAVGPGGSLGSVNNGFTGSYDATFGDLDGGPAIRILNPCTDADNFDDPSCQWFDDPTLLRMQKRRWYAGTEALGDGSLAIIGGFVNGGYINRNYPNTDPATEGGAAEPTFEFYPSKGDPQVMQFMIDTSGLNSYALTYLMPSGNMLVQANVSTMLWEPLTNTENRLPDMPDNIARVYPASGANAMLPLTPENNWTPTIIFCGGTDMPDEAWGDYSWPNINTWDYPASAACHRLTPEPTDNSTVDYVADDDMLGGGRTMGQFITLPTGKLLLLNGGANGTAGYATQTGETPTYGQMAFGMSLASAPQGQPALYDPSAPAGQRWSNTGFDTSPIPRLYHSSALLLPDASVLIAGSNPNVDVNTSTAFPTTYQAEIFYPSYFSASVRPVPTGVPANLTYGGPSFDLTVPASSYSGDANSAAGNTTVVVIRPGFTTHAMNMGQRHVQLNNTFTVNSDGSYTLHVAQMPPNPNLFQPGPGLVFVNVNGIPSNGTMVIVGNGEIGTQPTAAVADLPASVLLDTASGSAPAASQSNTSTSAHNSATGLWTPSSMIIGAVAGALALISVVV</sequence>
<dbReference type="InterPro" id="IPR037293">
    <property type="entry name" value="Gal_Oxidase_central_sf"/>
</dbReference>
<dbReference type="EMBL" id="SGPM01000101">
    <property type="protein sequence ID" value="THH29914.1"/>
    <property type="molecule type" value="Genomic_DNA"/>
</dbReference>
<evidence type="ECO:0000256" key="1">
    <source>
        <dbReference type="ARBA" id="ARBA00022729"/>
    </source>
</evidence>
<dbReference type="InterPro" id="IPR009880">
    <property type="entry name" value="Glyoxal_oxidase_N"/>
</dbReference>
<feature type="signal peptide" evidence="3">
    <location>
        <begin position="1"/>
        <end position="21"/>
    </location>
</feature>
<evidence type="ECO:0000256" key="3">
    <source>
        <dbReference type="SAM" id="SignalP"/>
    </source>
</evidence>
<protein>
    <recommendedName>
        <fullName evidence="8">Galactose oxidase-like Early set domain-containing protein</fullName>
    </recommendedName>
</protein>
<reference evidence="6 7" key="1">
    <citation type="submission" date="2019-02" db="EMBL/GenBank/DDBJ databases">
        <title>Genome sequencing of the rare red list fungi Antrodiella citrinella (Flaviporus citrinellus).</title>
        <authorList>
            <person name="Buettner E."/>
            <person name="Kellner H."/>
        </authorList>
    </citation>
    <scope>NUCLEOTIDE SEQUENCE [LARGE SCALE GENOMIC DNA]</scope>
    <source>
        <strain evidence="6 7">DSM 108506</strain>
    </source>
</reference>
<evidence type="ECO:0000259" key="5">
    <source>
        <dbReference type="Pfam" id="PF09118"/>
    </source>
</evidence>
<proteinExistence type="predicted"/>
<dbReference type="InterPro" id="IPR011043">
    <property type="entry name" value="Gal_Oxase/kelch_b-propeller"/>
</dbReference>
<dbReference type="PANTHER" id="PTHR32208">
    <property type="entry name" value="SECRETED PROTEIN-RELATED"/>
    <property type="match status" value="1"/>
</dbReference>
<gene>
    <name evidence="6" type="ORF">EUX98_g4263</name>
</gene>
<feature type="domain" description="Glyoxal oxidase N-terminal" evidence="4">
    <location>
        <begin position="130"/>
        <end position="486"/>
    </location>
</feature>
<dbReference type="Gene3D" id="2.60.40.10">
    <property type="entry name" value="Immunoglobulins"/>
    <property type="match status" value="1"/>
</dbReference>
<keyword evidence="7" id="KW-1185">Reference proteome</keyword>
<dbReference type="Proteomes" id="UP000308730">
    <property type="component" value="Unassembled WGS sequence"/>
</dbReference>
<dbReference type="CDD" id="cd02851">
    <property type="entry name" value="E_set_GO_C"/>
    <property type="match status" value="1"/>
</dbReference>
<evidence type="ECO:0000256" key="2">
    <source>
        <dbReference type="SAM" id="Phobius"/>
    </source>
</evidence>
<dbReference type="PANTHER" id="PTHR32208:SF21">
    <property type="entry name" value="LOW QUALITY PROTEIN: ALDEHYDE OXIDASE GLOX-LIKE"/>
    <property type="match status" value="1"/>
</dbReference>
<dbReference type="OrthoDB" id="2019572at2759"/>